<dbReference type="EMBL" id="CP094984">
    <property type="protein sequence ID" value="UON92214.1"/>
    <property type="molecule type" value="Genomic_DNA"/>
</dbReference>
<dbReference type="PANTHER" id="PTHR33884">
    <property type="entry name" value="UPF0410 PROTEIN YMGE"/>
    <property type="match status" value="1"/>
</dbReference>
<evidence type="ECO:0000313" key="11">
    <source>
        <dbReference type="Proteomes" id="UP001155145"/>
    </source>
</evidence>
<gene>
    <name evidence="8" type="ORF">LJ755_15710</name>
    <name evidence="9" type="ORF">MUK71_00675</name>
</gene>
<keyword evidence="4 7" id="KW-0812">Transmembrane</keyword>
<dbReference type="PANTHER" id="PTHR33884:SF3">
    <property type="entry name" value="UPF0410 PROTEIN YMGE"/>
    <property type="match status" value="1"/>
</dbReference>
<dbReference type="RefSeq" id="WP_227903238.1">
    <property type="nucleotide sequence ID" value="NZ_CP094984.1"/>
</dbReference>
<evidence type="ECO:0000256" key="7">
    <source>
        <dbReference type="SAM" id="Phobius"/>
    </source>
</evidence>
<reference evidence="8" key="1">
    <citation type="submission" date="2021-10" db="EMBL/GenBank/DDBJ databases">
        <title>Novel species in genus Arthrobacter.</title>
        <authorList>
            <person name="Liu Y."/>
        </authorList>
    </citation>
    <scope>NUCLEOTIDE SEQUENCE</scope>
    <source>
        <strain evidence="10">zg-Y462</strain>
        <strain evidence="8">Zg-Y462</strain>
    </source>
</reference>
<evidence type="ECO:0000313" key="8">
    <source>
        <dbReference type="EMBL" id="MCC3274170.1"/>
    </source>
</evidence>
<keyword evidence="10" id="KW-1185">Reference proteome</keyword>
<comment type="similarity">
    <text evidence="2">Belongs to the UPF0410 family.</text>
</comment>
<evidence type="ECO:0000256" key="1">
    <source>
        <dbReference type="ARBA" id="ARBA00004651"/>
    </source>
</evidence>
<organism evidence="8 11">
    <name type="scientific">Arthrobacter zhangbolii</name>
    <dbReference type="NCBI Taxonomy" id="2886936"/>
    <lineage>
        <taxon>Bacteria</taxon>
        <taxon>Bacillati</taxon>
        <taxon>Actinomycetota</taxon>
        <taxon>Actinomycetes</taxon>
        <taxon>Micrococcales</taxon>
        <taxon>Micrococcaceae</taxon>
        <taxon>Arthrobacter</taxon>
    </lineage>
</organism>
<evidence type="ECO:0000256" key="4">
    <source>
        <dbReference type="ARBA" id="ARBA00022692"/>
    </source>
</evidence>
<protein>
    <submittedName>
        <fullName evidence="8">GlsB/YeaQ/YmgE family stress response membrane protein</fullName>
    </submittedName>
</protein>
<evidence type="ECO:0000313" key="9">
    <source>
        <dbReference type="EMBL" id="UON92214.1"/>
    </source>
</evidence>
<accession>A0A9X1MBA5</accession>
<dbReference type="AlphaFoldDB" id="A0A9X1MBA5"/>
<dbReference type="EMBL" id="JAJFZT010000012">
    <property type="protein sequence ID" value="MCC3274170.1"/>
    <property type="molecule type" value="Genomic_DNA"/>
</dbReference>
<dbReference type="Proteomes" id="UP001155145">
    <property type="component" value="Unassembled WGS sequence"/>
</dbReference>
<comment type="subcellular location">
    <subcellularLocation>
        <location evidence="1">Cell membrane</location>
        <topology evidence="1">Multi-pass membrane protein</topology>
    </subcellularLocation>
</comment>
<evidence type="ECO:0000256" key="5">
    <source>
        <dbReference type="ARBA" id="ARBA00022989"/>
    </source>
</evidence>
<name>A0A9X1MBA5_9MICC</name>
<dbReference type="Pfam" id="PF04226">
    <property type="entry name" value="Transgly_assoc"/>
    <property type="match status" value="1"/>
</dbReference>
<dbReference type="InterPro" id="IPR007341">
    <property type="entry name" value="Transgly_assoc"/>
</dbReference>
<dbReference type="Proteomes" id="UP000829758">
    <property type="component" value="Chromosome"/>
</dbReference>
<evidence type="ECO:0000256" key="3">
    <source>
        <dbReference type="ARBA" id="ARBA00022475"/>
    </source>
</evidence>
<feature type="transmembrane region" description="Helical" evidence="7">
    <location>
        <begin position="27"/>
        <end position="51"/>
    </location>
</feature>
<sequence>MGIIAFLILGLIAGAIAKLILPGRQGGGWLATLVLGVIGALLGSWLGSLVMGDGGELFSLTSLWTWVLAIVGSIIVLLIYGFVTRKSGSRA</sequence>
<keyword evidence="3" id="KW-1003">Cell membrane</keyword>
<keyword evidence="5 7" id="KW-1133">Transmembrane helix</keyword>
<evidence type="ECO:0000256" key="6">
    <source>
        <dbReference type="ARBA" id="ARBA00023136"/>
    </source>
</evidence>
<evidence type="ECO:0000313" key="10">
    <source>
        <dbReference type="Proteomes" id="UP000829758"/>
    </source>
</evidence>
<proteinExistence type="inferred from homology"/>
<keyword evidence="6 7" id="KW-0472">Membrane</keyword>
<dbReference type="GO" id="GO:0005886">
    <property type="term" value="C:plasma membrane"/>
    <property type="evidence" value="ECO:0007669"/>
    <property type="project" value="UniProtKB-SubCell"/>
</dbReference>
<evidence type="ECO:0000256" key="2">
    <source>
        <dbReference type="ARBA" id="ARBA00011006"/>
    </source>
</evidence>
<feature type="transmembrane region" description="Helical" evidence="7">
    <location>
        <begin position="63"/>
        <end position="83"/>
    </location>
</feature>